<evidence type="ECO:0000256" key="1">
    <source>
        <dbReference type="ARBA" id="ARBA00009320"/>
    </source>
</evidence>
<comment type="caution">
    <text evidence="2">The sequence shown here is derived from an EMBL/GenBank/DDBJ whole genome shotgun (WGS) entry which is preliminary data.</text>
</comment>
<evidence type="ECO:0000313" key="3">
    <source>
        <dbReference type="Proteomes" id="UP001262032"/>
    </source>
</evidence>
<dbReference type="GeneID" id="97423633"/>
<dbReference type="AlphaFoldDB" id="A0AAW8NE35"/>
<protein>
    <submittedName>
        <fullName evidence="2">4-amino-4-deoxychorismate lyase</fullName>
        <ecNumber evidence="2">4.1.3.38</ecNumber>
    </submittedName>
</protein>
<dbReference type="InterPro" id="IPR043131">
    <property type="entry name" value="BCAT-like_N"/>
</dbReference>
<comment type="similarity">
    <text evidence="1">Belongs to the class-IV pyridoxal-phosphate-dependent aminotransferase family.</text>
</comment>
<dbReference type="RefSeq" id="WP_310113346.1">
    <property type="nucleotide sequence ID" value="NZ_JAVDTN010000012.1"/>
</dbReference>
<organism evidence="2 3">
    <name type="scientific">Pseudarthrobacter oxydans</name>
    <name type="common">Arthrobacter oxydans</name>
    <dbReference type="NCBI Taxonomy" id="1671"/>
    <lineage>
        <taxon>Bacteria</taxon>
        <taxon>Bacillati</taxon>
        <taxon>Actinomycetota</taxon>
        <taxon>Actinomycetes</taxon>
        <taxon>Micrococcales</taxon>
        <taxon>Micrococcaceae</taxon>
        <taxon>Pseudarthrobacter</taxon>
    </lineage>
</organism>
<dbReference type="PANTHER" id="PTHR42743:SF11">
    <property type="entry name" value="AMINODEOXYCHORISMATE LYASE"/>
    <property type="match status" value="1"/>
</dbReference>
<dbReference type="EC" id="4.1.3.38" evidence="2"/>
<dbReference type="NCBIfam" id="NF005886">
    <property type="entry name" value="PRK07849.1-1"/>
    <property type="match status" value="1"/>
</dbReference>
<dbReference type="SUPFAM" id="SSF56752">
    <property type="entry name" value="D-aminoacid aminotransferase-like PLP-dependent enzymes"/>
    <property type="match status" value="1"/>
</dbReference>
<name>A0AAW8NE35_PSEOX</name>
<dbReference type="InterPro" id="IPR043132">
    <property type="entry name" value="BCAT-like_C"/>
</dbReference>
<dbReference type="GO" id="GO:0005829">
    <property type="term" value="C:cytosol"/>
    <property type="evidence" value="ECO:0007669"/>
    <property type="project" value="TreeGrafter"/>
</dbReference>
<dbReference type="EMBL" id="JAVDWN010000012">
    <property type="protein sequence ID" value="MDR7165135.1"/>
    <property type="molecule type" value="Genomic_DNA"/>
</dbReference>
<gene>
    <name evidence="2" type="ORF">J2X12_003180</name>
</gene>
<dbReference type="Pfam" id="PF01063">
    <property type="entry name" value="Aminotran_4"/>
    <property type="match status" value="1"/>
</dbReference>
<dbReference type="InterPro" id="IPR050571">
    <property type="entry name" value="Class-IV_PLP-Dep_Aminotrnsfr"/>
</dbReference>
<dbReference type="Gene3D" id="3.20.10.10">
    <property type="entry name" value="D-amino Acid Aminotransferase, subunit A, domain 2"/>
    <property type="match status" value="1"/>
</dbReference>
<evidence type="ECO:0000313" key="2">
    <source>
        <dbReference type="EMBL" id="MDR7165135.1"/>
    </source>
</evidence>
<dbReference type="NCBIfam" id="NF005887">
    <property type="entry name" value="PRK07849.1-2"/>
    <property type="match status" value="1"/>
</dbReference>
<dbReference type="GO" id="GO:0046394">
    <property type="term" value="P:carboxylic acid biosynthetic process"/>
    <property type="evidence" value="ECO:0007669"/>
    <property type="project" value="UniProtKB-ARBA"/>
</dbReference>
<dbReference type="GO" id="GO:0008696">
    <property type="term" value="F:4-amino-4-deoxychorismate lyase activity"/>
    <property type="evidence" value="ECO:0007669"/>
    <property type="project" value="UniProtKB-EC"/>
</dbReference>
<dbReference type="Proteomes" id="UP001262032">
    <property type="component" value="Unassembled WGS sequence"/>
</dbReference>
<dbReference type="PANTHER" id="PTHR42743">
    <property type="entry name" value="AMINO-ACID AMINOTRANSFERASE"/>
    <property type="match status" value="1"/>
</dbReference>
<sequence>MTSPVPVVLVFLDPAFPGGRLADASQPQLMVTDQGATRGDGVFETMLAVGGNVRKIQAHLDRLAGSADALDLAIPGQDEWRRAIATALSEHRVQNPAPAGAGAELVVKLVVTRGAEGAAAPNCWVQVSPVGAGARRQRETGIDVILLDRGYDSDAAERAPWLLLGAKTLSYAVNMAALRHAHKQGADDVIFISSDGRVLEGPTSTVLLAHVEKADDGTSVKRLITPQLDSGILPGTSQGALFTAAKAAGWELGYGPLEPQDLLDADAVWLISSVRLLAPVNHIDGKPVGTPSVQKELTAELNELFAGIQ</sequence>
<accession>A0AAW8NE35</accession>
<keyword evidence="2" id="KW-0456">Lyase</keyword>
<reference evidence="2" key="1">
    <citation type="submission" date="2023-07" db="EMBL/GenBank/DDBJ databases">
        <title>Sorghum-associated microbial communities from plants grown in Nebraska, USA.</title>
        <authorList>
            <person name="Schachtman D."/>
        </authorList>
    </citation>
    <scope>NUCLEOTIDE SEQUENCE</scope>
    <source>
        <strain evidence="2">BE261</strain>
    </source>
</reference>
<dbReference type="InterPro" id="IPR036038">
    <property type="entry name" value="Aminotransferase-like"/>
</dbReference>
<dbReference type="Gene3D" id="3.30.470.10">
    <property type="match status" value="1"/>
</dbReference>
<proteinExistence type="inferred from homology"/>
<dbReference type="InterPro" id="IPR001544">
    <property type="entry name" value="Aminotrans_IV"/>
</dbReference>